<accession>A0A0A2WWD2</accession>
<evidence type="ECO:0000313" key="2">
    <source>
        <dbReference type="Proteomes" id="UP000030364"/>
    </source>
</evidence>
<dbReference type="OrthoDB" id="32991at2"/>
<dbReference type="Proteomes" id="UP000030364">
    <property type="component" value="Unassembled WGS sequence"/>
</dbReference>
<gene>
    <name evidence="1" type="ORF">THFILI_09470</name>
</gene>
<sequence length="68" mass="7946">MERDDLLEKLGQYLVWRIGKPEDEEVLVVRVGPPSALPRFAMRRLLNVSDREAEALWKAGKVRVEWVE</sequence>
<name>A0A0A2WWD2_THEFI</name>
<evidence type="ECO:0000313" key="1">
    <source>
        <dbReference type="EMBL" id="KGQ23087.2"/>
    </source>
</evidence>
<protein>
    <recommendedName>
        <fullName evidence="3">DUF3248 domain-containing protein</fullName>
    </recommendedName>
</protein>
<dbReference type="InterPro" id="IPR021650">
    <property type="entry name" value="DUF3248"/>
</dbReference>
<dbReference type="RefSeq" id="WP_038060320.1">
    <property type="nucleotide sequence ID" value="NZ_JPSL02000040.1"/>
</dbReference>
<dbReference type="Gene3D" id="3.10.20.570">
    <property type="entry name" value="Protein of unknown function DUF3248"/>
    <property type="match status" value="1"/>
</dbReference>
<dbReference type="AlphaFoldDB" id="A0A0A2WWD2"/>
<evidence type="ECO:0008006" key="3">
    <source>
        <dbReference type="Google" id="ProtNLM"/>
    </source>
</evidence>
<reference evidence="1 2" key="1">
    <citation type="journal article" date="2015" name="Genome Announc.">
        <title>Draft Genome Sequence of the Thermophile Thermus filiformis ATCC 43280, Producer of Carotenoid-(Di)glucoside-Branched Fatty Acid (Di)esters and Source of Hyperthermostable Enzymes of Biotechnological Interest.</title>
        <authorList>
            <person name="Mandelli F."/>
            <person name="Oliveira Ramires B."/>
            <person name="Couger M.B."/>
            <person name="Paixao D.A."/>
            <person name="Camilo C.M."/>
            <person name="Polikarpov I."/>
            <person name="Prade R."/>
            <person name="Riano-Pachon D.M."/>
            <person name="Squina F.M."/>
        </authorList>
    </citation>
    <scope>NUCLEOTIDE SEQUENCE [LARGE SCALE GENOMIC DNA]</scope>
    <source>
        <strain evidence="1 2">ATCC 43280</strain>
    </source>
</reference>
<proteinExistence type="predicted"/>
<dbReference type="EMBL" id="JPSL02000040">
    <property type="protein sequence ID" value="KGQ23087.2"/>
    <property type="molecule type" value="Genomic_DNA"/>
</dbReference>
<keyword evidence="2" id="KW-1185">Reference proteome</keyword>
<organism evidence="1 2">
    <name type="scientific">Thermus filiformis</name>
    <dbReference type="NCBI Taxonomy" id="276"/>
    <lineage>
        <taxon>Bacteria</taxon>
        <taxon>Thermotogati</taxon>
        <taxon>Deinococcota</taxon>
        <taxon>Deinococci</taxon>
        <taxon>Thermales</taxon>
        <taxon>Thermaceae</taxon>
        <taxon>Thermus</taxon>
    </lineage>
</organism>
<dbReference type="Pfam" id="PF11609">
    <property type="entry name" value="DUF3248"/>
    <property type="match status" value="1"/>
</dbReference>
<comment type="caution">
    <text evidence="1">The sequence shown here is derived from an EMBL/GenBank/DDBJ whole genome shotgun (WGS) entry which is preliminary data.</text>
</comment>